<evidence type="ECO:0000256" key="14">
    <source>
        <dbReference type="PIRSR" id="PIRSR618044-2"/>
    </source>
</evidence>
<evidence type="ECO:0000256" key="2">
    <source>
        <dbReference type="ARBA" id="ARBA00004752"/>
    </source>
</evidence>
<feature type="active site" description="Proton acceptor" evidence="13">
    <location>
        <position position="69"/>
    </location>
</feature>
<evidence type="ECO:0000256" key="16">
    <source>
        <dbReference type="SAM" id="Phobius"/>
    </source>
</evidence>
<feature type="domain" description="Peptidase S11 D-Ala-D-Ala carboxypeptidase A C-terminal" evidence="17">
    <location>
        <begin position="293"/>
        <end position="387"/>
    </location>
</feature>
<protein>
    <recommendedName>
        <fullName evidence="4">serine-type D-Ala-D-Ala carboxypeptidase</fullName>
        <ecNumber evidence="4">3.4.16.4</ecNumber>
    </recommendedName>
</protein>
<keyword evidence="16" id="KW-0812">Transmembrane</keyword>
<dbReference type="PANTHER" id="PTHR21581:SF6">
    <property type="entry name" value="TRAFFICKING PROTEIN PARTICLE COMPLEX SUBUNIT 12"/>
    <property type="match status" value="1"/>
</dbReference>
<name>A0A1B1YL34_THEST</name>
<evidence type="ECO:0000256" key="11">
    <source>
        <dbReference type="ARBA" id="ARBA00023316"/>
    </source>
</evidence>
<evidence type="ECO:0000256" key="4">
    <source>
        <dbReference type="ARBA" id="ARBA00012448"/>
    </source>
</evidence>
<accession>A0A1B1YL34</accession>
<dbReference type="GO" id="GO:0006508">
    <property type="term" value="P:proteolysis"/>
    <property type="evidence" value="ECO:0007669"/>
    <property type="project" value="UniProtKB-KW"/>
</dbReference>
<feature type="active site" description="Acyl-ester intermediate" evidence="13">
    <location>
        <position position="66"/>
    </location>
</feature>
<dbReference type="InterPro" id="IPR012338">
    <property type="entry name" value="Beta-lactam/transpept-like"/>
</dbReference>
<feature type="transmembrane region" description="Helical" evidence="16">
    <location>
        <begin position="406"/>
        <end position="427"/>
    </location>
</feature>
<evidence type="ECO:0000256" key="6">
    <source>
        <dbReference type="ARBA" id="ARBA00022670"/>
    </source>
</evidence>
<dbReference type="InterPro" id="IPR015956">
    <property type="entry name" value="Peniciliin-bd_prot_C_sf"/>
</dbReference>
<gene>
    <name evidence="18" type="ORF">CSTERLE_07715</name>
</gene>
<keyword evidence="6" id="KW-0645">Protease</keyword>
<dbReference type="UniPathway" id="UPA00219"/>
<dbReference type="RefSeq" id="WP_034838181.1">
    <property type="nucleotide sequence ID" value="NZ_CP014673.1"/>
</dbReference>
<comment type="catalytic activity">
    <reaction evidence="12">
        <text>Preferential cleavage: (Ac)2-L-Lys-D-Ala-|-D-Ala. Also transpeptidation of peptidyl-alanyl moieties that are N-acyl substituents of D-alanine.</text>
        <dbReference type="EC" id="3.4.16.4"/>
    </reaction>
</comment>
<dbReference type="AlphaFoldDB" id="A0A1B1YL34"/>
<keyword evidence="5 18" id="KW-0121">Carboxypeptidase</keyword>
<evidence type="ECO:0000259" key="17">
    <source>
        <dbReference type="SMART" id="SM00936"/>
    </source>
</evidence>
<dbReference type="Gene3D" id="3.40.710.10">
    <property type="entry name" value="DD-peptidase/beta-lactamase superfamily"/>
    <property type="match status" value="1"/>
</dbReference>
<dbReference type="GO" id="GO:0009002">
    <property type="term" value="F:serine-type D-Ala-D-Ala carboxypeptidase activity"/>
    <property type="evidence" value="ECO:0007669"/>
    <property type="project" value="UniProtKB-EC"/>
</dbReference>
<evidence type="ECO:0000256" key="3">
    <source>
        <dbReference type="ARBA" id="ARBA00007164"/>
    </source>
</evidence>
<keyword evidence="8" id="KW-0378">Hydrolase</keyword>
<dbReference type="SUPFAM" id="SSF56601">
    <property type="entry name" value="beta-lactamase/transpeptidase-like"/>
    <property type="match status" value="1"/>
</dbReference>
<dbReference type="SMART" id="SM00936">
    <property type="entry name" value="PBP5_C"/>
    <property type="match status" value="1"/>
</dbReference>
<evidence type="ECO:0000256" key="12">
    <source>
        <dbReference type="ARBA" id="ARBA00034000"/>
    </source>
</evidence>
<feature type="binding site" evidence="14">
    <location>
        <position position="242"/>
    </location>
    <ligand>
        <name>substrate</name>
    </ligand>
</feature>
<organism evidence="18 19">
    <name type="scientific">Thermoclostridium stercorarium subsp. leptospartum DSM 9219</name>
    <dbReference type="NCBI Taxonomy" id="1346611"/>
    <lineage>
        <taxon>Bacteria</taxon>
        <taxon>Bacillati</taxon>
        <taxon>Bacillota</taxon>
        <taxon>Clostridia</taxon>
        <taxon>Eubacteriales</taxon>
        <taxon>Oscillospiraceae</taxon>
        <taxon>Thermoclostridium</taxon>
    </lineage>
</organism>
<evidence type="ECO:0000256" key="5">
    <source>
        <dbReference type="ARBA" id="ARBA00022645"/>
    </source>
</evidence>
<comment type="function">
    <text evidence="1">Removes C-terminal D-alanyl residues from sugar-peptide cell wall precursors.</text>
</comment>
<dbReference type="InterPro" id="IPR012907">
    <property type="entry name" value="Peptidase_S11_C"/>
</dbReference>
<dbReference type="InterPro" id="IPR037167">
    <property type="entry name" value="Peptidase_S11_C_sf"/>
</dbReference>
<dbReference type="InterPro" id="IPR001967">
    <property type="entry name" value="Peptidase_S11_N"/>
</dbReference>
<evidence type="ECO:0000256" key="15">
    <source>
        <dbReference type="RuleBase" id="RU004016"/>
    </source>
</evidence>
<dbReference type="EC" id="3.4.16.4" evidence="4"/>
<keyword evidence="10" id="KW-0573">Peptidoglycan synthesis</keyword>
<evidence type="ECO:0000313" key="18">
    <source>
        <dbReference type="EMBL" id="ANX01463.1"/>
    </source>
</evidence>
<dbReference type="InterPro" id="IPR018044">
    <property type="entry name" value="Peptidase_S11"/>
</dbReference>
<reference evidence="18 19" key="1">
    <citation type="submission" date="2016-02" db="EMBL/GenBank/DDBJ databases">
        <title>Comparison of Clostridium stercorarium subspecies using comparative genomics and transcriptomics.</title>
        <authorList>
            <person name="Schellenberg J."/>
            <person name="Thallinger G."/>
            <person name="Levin D.B."/>
            <person name="Zhang X."/>
            <person name="Alvare G."/>
            <person name="Fristensky B."/>
            <person name="Sparling R."/>
        </authorList>
    </citation>
    <scope>NUCLEOTIDE SEQUENCE [LARGE SCALE GENOMIC DNA]</scope>
    <source>
        <strain evidence="18 19">DSM 9219</strain>
    </source>
</reference>
<keyword evidence="16" id="KW-0472">Membrane</keyword>
<dbReference type="Gene3D" id="2.60.410.10">
    <property type="entry name" value="D-Ala-D-Ala carboxypeptidase, C-terminal domain"/>
    <property type="match status" value="1"/>
</dbReference>
<evidence type="ECO:0000256" key="7">
    <source>
        <dbReference type="ARBA" id="ARBA00022729"/>
    </source>
</evidence>
<keyword evidence="16" id="KW-1133">Transmembrane helix</keyword>
<dbReference type="PANTHER" id="PTHR21581">
    <property type="entry name" value="D-ALANYL-D-ALANINE CARBOXYPEPTIDASE"/>
    <property type="match status" value="1"/>
</dbReference>
<comment type="similarity">
    <text evidence="3 15">Belongs to the peptidase S11 family.</text>
</comment>
<dbReference type="GO" id="GO:0071555">
    <property type="term" value="P:cell wall organization"/>
    <property type="evidence" value="ECO:0007669"/>
    <property type="project" value="UniProtKB-KW"/>
</dbReference>
<evidence type="ECO:0000256" key="13">
    <source>
        <dbReference type="PIRSR" id="PIRSR618044-1"/>
    </source>
</evidence>
<keyword evidence="7" id="KW-0732">Signal</keyword>
<evidence type="ECO:0000256" key="8">
    <source>
        <dbReference type="ARBA" id="ARBA00022801"/>
    </source>
</evidence>
<evidence type="ECO:0000256" key="1">
    <source>
        <dbReference type="ARBA" id="ARBA00003217"/>
    </source>
</evidence>
<proteinExistence type="inferred from homology"/>
<dbReference type="Pfam" id="PF07943">
    <property type="entry name" value="PBP5_C"/>
    <property type="match status" value="1"/>
</dbReference>
<dbReference type="SUPFAM" id="SSF69189">
    <property type="entry name" value="Penicillin-binding protein associated domain"/>
    <property type="match status" value="1"/>
</dbReference>
<dbReference type="EMBL" id="CP014673">
    <property type="protein sequence ID" value="ANX01463.1"/>
    <property type="molecule type" value="Genomic_DNA"/>
</dbReference>
<evidence type="ECO:0000256" key="9">
    <source>
        <dbReference type="ARBA" id="ARBA00022960"/>
    </source>
</evidence>
<dbReference type="Proteomes" id="UP000092931">
    <property type="component" value="Chromosome"/>
</dbReference>
<evidence type="ECO:0000313" key="19">
    <source>
        <dbReference type="Proteomes" id="UP000092931"/>
    </source>
</evidence>
<comment type="pathway">
    <text evidence="2">Cell wall biogenesis; peptidoglycan biosynthesis.</text>
</comment>
<dbReference type="PRINTS" id="PR00725">
    <property type="entry name" value="DADACBPTASE1"/>
</dbReference>
<sequence>MYRYKRITSLIVAVVTVFLLSVPGTVTVSYAEDDIELTAKAAILVEMETGQVLYEKNADMRWSPASTTKIMTALVALENADINTKMKASATAINSIPLDYGIAGIKVGEELTLNDLLNFVLIISANEAANVIAENISPTGRIEDFVDMMNREAERLGLKNTHFTNSYGLDEDNHYSSARDLSIMAREAMKYPAFREIVAKKVVPLPDTNLRKSSEWENWHIESTNKLLNSTSQYYDRVTGIKTGYTDKAGRCLVFSAINSEGLELVGVILGTDSYDTLFKESQALLEYGYKNYKFQTLASDGKYYGRYEVADAVDNTPVDIQIQGEVTHLLPVSSEKLQASITVNETLNTPFSAPIEKGQVLGTKTWYYNGEEIGTVQLIAMNDVEKTMSAKIRDKIIEIVNNKKLRIITIILLVIIIVFIILRVILRGISRRRKYRSRYYRY</sequence>
<dbReference type="GO" id="GO:0008360">
    <property type="term" value="P:regulation of cell shape"/>
    <property type="evidence" value="ECO:0007669"/>
    <property type="project" value="UniProtKB-KW"/>
</dbReference>
<feature type="active site" evidence="13">
    <location>
        <position position="124"/>
    </location>
</feature>
<keyword evidence="11" id="KW-0961">Cell wall biogenesis/degradation</keyword>
<dbReference type="GO" id="GO:0009252">
    <property type="term" value="P:peptidoglycan biosynthetic process"/>
    <property type="evidence" value="ECO:0007669"/>
    <property type="project" value="UniProtKB-UniPathway"/>
</dbReference>
<evidence type="ECO:0000256" key="10">
    <source>
        <dbReference type="ARBA" id="ARBA00022984"/>
    </source>
</evidence>
<dbReference type="Pfam" id="PF00768">
    <property type="entry name" value="Peptidase_S11"/>
    <property type="match status" value="1"/>
</dbReference>
<keyword evidence="9" id="KW-0133">Cell shape</keyword>